<evidence type="ECO:0000313" key="3">
    <source>
        <dbReference type="Proteomes" id="UP001215280"/>
    </source>
</evidence>
<name>A0AAD7J1D6_9AGAR</name>
<accession>A0AAD7J1D6</accession>
<organism evidence="2 3">
    <name type="scientific">Mycena maculata</name>
    <dbReference type="NCBI Taxonomy" id="230809"/>
    <lineage>
        <taxon>Eukaryota</taxon>
        <taxon>Fungi</taxon>
        <taxon>Dikarya</taxon>
        <taxon>Basidiomycota</taxon>
        <taxon>Agaricomycotina</taxon>
        <taxon>Agaricomycetes</taxon>
        <taxon>Agaricomycetidae</taxon>
        <taxon>Agaricales</taxon>
        <taxon>Marasmiineae</taxon>
        <taxon>Mycenaceae</taxon>
        <taxon>Mycena</taxon>
    </lineage>
</organism>
<sequence length="334" mass="35577">MSCPFNDYPGELSYSDSATNASWEPQYNMSHEYPSPYDIYSSGARLGESASTSGFSESAIFPQSYNYADSPDMMPFDEPLSPSCSVSSSSSSCSDAPITPYRQSPGGMPLPNVGILYTGLDRDASVGGEHCDSAATYAYEGWEEDADATQTYHIAAPESSVRTFMMDTEYDLSDGIRACNDYIAAQQLQYASPTSCVAPDPRNYVTCASSGFPAVTSSAVSPLHAQECPSSYLPPPVSCLSPSLLSCPPPPKLYQPQPRRSIPVISLSAMACGSSDPTVREPSPALSPLELPCPASPNVDVMSSYSGLPSDSLPIATYPPHWCCPQCAHSYSIS</sequence>
<dbReference type="Proteomes" id="UP001215280">
    <property type="component" value="Unassembled WGS sequence"/>
</dbReference>
<feature type="compositionally biased region" description="Low complexity" evidence="1">
    <location>
        <begin position="81"/>
        <end position="94"/>
    </location>
</feature>
<reference evidence="2" key="1">
    <citation type="submission" date="2023-03" db="EMBL/GenBank/DDBJ databases">
        <title>Massive genome expansion in bonnet fungi (Mycena s.s.) driven by repeated elements and novel gene families across ecological guilds.</title>
        <authorList>
            <consortium name="Lawrence Berkeley National Laboratory"/>
            <person name="Harder C.B."/>
            <person name="Miyauchi S."/>
            <person name="Viragh M."/>
            <person name="Kuo A."/>
            <person name="Thoen E."/>
            <person name="Andreopoulos B."/>
            <person name="Lu D."/>
            <person name="Skrede I."/>
            <person name="Drula E."/>
            <person name="Henrissat B."/>
            <person name="Morin E."/>
            <person name="Kohler A."/>
            <person name="Barry K."/>
            <person name="LaButti K."/>
            <person name="Morin E."/>
            <person name="Salamov A."/>
            <person name="Lipzen A."/>
            <person name="Mereny Z."/>
            <person name="Hegedus B."/>
            <person name="Baldrian P."/>
            <person name="Stursova M."/>
            <person name="Weitz H."/>
            <person name="Taylor A."/>
            <person name="Grigoriev I.V."/>
            <person name="Nagy L.G."/>
            <person name="Martin F."/>
            <person name="Kauserud H."/>
        </authorList>
    </citation>
    <scope>NUCLEOTIDE SEQUENCE</scope>
    <source>
        <strain evidence="2">CBHHK188m</strain>
    </source>
</reference>
<proteinExistence type="predicted"/>
<dbReference type="AlphaFoldDB" id="A0AAD7J1D6"/>
<protein>
    <submittedName>
        <fullName evidence="2">Uncharacterized protein</fullName>
    </submittedName>
</protein>
<feature type="region of interest" description="Disordered" evidence="1">
    <location>
        <begin position="78"/>
        <end position="105"/>
    </location>
</feature>
<keyword evidence="3" id="KW-1185">Reference proteome</keyword>
<dbReference type="EMBL" id="JARJLG010000065">
    <property type="protein sequence ID" value="KAJ7755048.1"/>
    <property type="molecule type" value="Genomic_DNA"/>
</dbReference>
<evidence type="ECO:0000313" key="2">
    <source>
        <dbReference type="EMBL" id="KAJ7755048.1"/>
    </source>
</evidence>
<evidence type="ECO:0000256" key="1">
    <source>
        <dbReference type="SAM" id="MobiDB-lite"/>
    </source>
</evidence>
<comment type="caution">
    <text evidence="2">The sequence shown here is derived from an EMBL/GenBank/DDBJ whole genome shotgun (WGS) entry which is preliminary data.</text>
</comment>
<gene>
    <name evidence="2" type="ORF">DFH07DRAFT_959614</name>
</gene>